<sequence>MTTVSFPSIFKSIGSFAFYICFPLDNVDLLHTNLQELGDEAFRHCGELKSITIQDSLQTSGANVFAHCYKLVPSDINIRVGVWNDDTTPEVIAHLRSQQLLSANPPAQHTDDFMRTPKFKRHFVEFVPDDTLMTLRSTTKAWKAVVEEVIDERIESGVMLVHGGKDIS</sequence>
<name>A0A9W7BMF0_9STRA</name>
<dbReference type="Pfam" id="PF13306">
    <property type="entry name" value="LRR_5"/>
    <property type="match status" value="1"/>
</dbReference>
<dbReference type="Proteomes" id="UP001162640">
    <property type="component" value="Unassembled WGS sequence"/>
</dbReference>
<dbReference type="SUPFAM" id="SSF52058">
    <property type="entry name" value="L domain-like"/>
    <property type="match status" value="1"/>
</dbReference>
<dbReference type="AlphaFoldDB" id="A0A9W7BMF0"/>
<accession>A0A9W7BMF0</accession>
<proteinExistence type="predicted"/>
<dbReference type="InterPro" id="IPR026906">
    <property type="entry name" value="LRR_5"/>
</dbReference>
<dbReference type="EMBL" id="BLQM01000512">
    <property type="protein sequence ID" value="GMH93051.1"/>
    <property type="molecule type" value="Genomic_DNA"/>
</dbReference>
<protein>
    <submittedName>
        <fullName evidence="1">Uncharacterized protein</fullName>
    </submittedName>
</protein>
<dbReference type="Gene3D" id="3.80.10.10">
    <property type="entry name" value="Ribonuclease Inhibitor"/>
    <property type="match status" value="1"/>
</dbReference>
<gene>
    <name evidence="1" type="ORF">TL16_g12522</name>
</gene>
<evidence type="ECO:0000313" key="2">
    <source>
        <dbReference type="Proteomes" id="UP001162640"/>
    </source>
</evidence>
<evidence type="ECO:0000313" key="1">
    <source>
        <dbReference type="EMBL" id="GMH93051.1"/>
    </source>
</evidence>
<organism evidence="1 2">
    <name type="scientific">Triparma laevis f. inornata</name>
    <dbReference type="NCBI Taxonomy" id="1714386"/>
    <lineage>
        <taxon>Eukaryota</taxon>
        <taxon>Sar</taxon>
        <taxon>Stramenopiles</taxon>
        <taxon>Ochrophyta</taxon>
        <taxon>Bolidophyceae</taxon>
        <taxon>Parmales</taxon>
        <taxon>Triparmaceae</taxon>
        <taxon>Triparma</taxon>
    </lineage>
</organism>
<comment type="caution">
    <text evidence="1">The sequence shown here is derived from an EMBL/GenBank/DDBJ whole genome shotgun (WGS) entry which is preliminary data.</text>
</comment>
<dbReference type="InterPro" id="IPR032675">
    <property type="entry name" value="LRR_dom_sf"/>
</dbReference>
<reference evidence="2" key="1">
    <citation type="journal article" date="2023" name="Commun. Biol.">
        <title>Genome analysis of Parmales, the sister group of diatoms, reveals the evolutionary specialization of diatoms from phago-mixotrophs to photoautotrophs.</title>
        <authorList>
            <person name="Ban H."/>
            <person name="Sato S."/>
            <person name="Yoshikawa S."/>
            <person name="Yamada K."/>
            <person name="Nakamura Y."/>
            <person name="Ichinomiya M."/>
            <person name="Sato N."/>
            <person name="Blanc-Mathieu R."/>
            <person name="Endo H."/>
            <person name="Kuwata A."/>
            <person name="Ogata H."/>
        </authorList>
    </citation>
    <scope>NUCLEOTIDE SEQUENCE [LARGE SCALE GENOMIC DNA]</scope>
</reference>